<keyword evidence="2" id="KW-1185">Reference proteome</keyword>
<reference evidence="1" key="1">
    <citation type="submission" date="2020-08" db="EMBL/GenBank/DDBJ databases">
        <title>Novel species isolated from subtropical streams in China.</title>
        <authorList>
            <person name="Lu H."/>
        </authorList>
    </citation>
    <scope>NUCLEOTIDE SEQUENCE</scope>
    <source>
        <strain evidence="1">KACC 12607</strain>
    </source>
</reference>
<dbReference type="RefSeq" id="WP_186913174.1">
    <property type="nucleotide sequence ID" value="NZ_JACOFV010000013.1"/>
</dbReference>
<sequence length="65" mass="7015">MPLNHSNSKAAVSANIKLIVDDWKQSGRIGTSHPRTKMQAVKQAVAVALSTADRSLKKNITSSKK</sequence>
<evidence type="ECO:0000313" key="2">
    <source>
        <dbReference type="Proteomes" id="UP000634011"/>
    </source>
</evidence>
<protein>
    <submittedName>
        <fullName evidence="1">Uncharacterized protein</fullName>
    </submittedName>
</protein>
<evidence type="ECO:0000313" key="1">
    <source>
        <dbReference type="EMBL" id="MBC3863230.1"/>
    </source>
</evidence>
<dbReference type="EMBL" id="JACOFV010000013">
    <property type="protein sequence ID" value="MBC3863230.1"/>
    <property type="molecule type" value="Genomic_DNA"/>
</dbReference>
<proteinExistence type="predicted"/>
<organism evidence="1 2">
    <name type="scientific">Undibacterium jejuense</name>
    <dbReference type="NCBI Taxonomy" id="1344949"/>
    <lineage>
        <taxon>Bacteria</taxon>
        <taxon>Pseudomonadati</taxon>
        <taxon>Pseudomonadota</taxon>
        <taxon>Betaproteobacteria</taxon>
        <taxon>Burkholderiales</taxon>
        <taxon>Oxalobacteraceae</taxon>
        <taxon>Undibacterium</taxon>
    </lineage>
</organism>
<comment type="caution">
    <text evidence="1">The sequence shown here is derived from an EMBL/GenBank/DDBJ whole genome shotgun (WGS) entry which is preliminary data.</text>
</comment>
<dbReference type="AlphaFoldDB" id="A0A923HHR3"/>
<gene>
    <name evidence="1" type="ORF">H8K32_14075</name>
</gene>
<name>A0A923HHR3_9BURK</name>
<dbReference type="Proteomes" id="UP000634011">
    <property type="component" value="Unassembled WGS sequence"/>
</dbReference>
<accession>A0A923HHR3</accession>